<dbReference type="InterPro" id="IPR001190">
    <property type="entry name" value="SRCR"/>
</dbReference>
<dbReference type="PROSITE" id="PS50287">
    <property type="entry name" value="SRCR_2"/>
    <property type="match status" value="1"/>
</dbReference>
<name>A0A8D3B6I8_SCOMX</name>
<evidence type="ECO:0000256" key="4">
    <source>
        <dbReference type="ARBA" id="ARBA00022989"/>
    </source>
</evidence>
<proteinExistence type="predicted"/>
<evidence type="ECO:0000256" key="6">
    <source>
        <dbReference type="ARBA" id="ARBA00023157"/>
    </source>
</evidence>
<dbReference type="PROSITE" id="PS00420">
    <property type="entry name" value="SRCR_1"/>
    <property type="match status" value="1"/>
</dbReference>
<keyword evidence="7" id="KW-0675">Receptor</keyword>
<dbReference type="AlphaFoldDB" id="A0A8D3B6I8"/>
<dbReference type="FunFam" id="3.10.250.10:FF:000011">
    <property type="entry name" value="Scavenger receptor class A member 5"/>
    <property type="match status" value="1"/>
</dbReference>
<evidence type="ECO:0000256" key="7">
    <source>
        <dbReference type="ARBA" id="ARBA00023170"/>
    </source>
</evidence>
<evidence type="ECO:0000256" key="5">
    <source>
        <dbReference type="ARBA" id="ARBA00023136"/>
    </source>
</evidence>
<evidence type="ECO:0000313" key="13">
    <source>
        <dbReference type="Ensembl" id="ENSSMAP00000029267.1"/>
    </source>
</evidence>
<reference evidence="13" key="1">
    <citation type="submission" date="2023-05" db="EMBL/GenBank/DDBJ databases">
        <title>High-quality long-read genome of Scophthalmus maximus.</title>
        <authorList>
            <person name="Lien S."/>
            <person name="Martinez P."/>
        </authorList>
    </citation>
    <scope>NUCLEOTIDE SEQUENCE [LARGE SCALE GENOMIC DNA]</scope>
</reference>
<dbReference type="GeneTree" id="ENSGT00940000164412"/>
<dbReference type="PANTHER" id="PTHR48071:SF28">
    <property type="entry name" value="SRCR DOMAIN-CONTAINING PROTEIN"/>
    <property type="match status" value="1"/>
</dbReference>
<dbReference type="InterPro" id="IPR036772">
    <property type="entry name" value="SRCR-like_dom_sf"/>
</dbReference>
<evidence type="ECO:0000259" key="12">
    <source>
        <dbReference type="PROSITE" id="PS50287"/>
    </source>
</evidence>
<dbReference type="PANTHER" id="PTHR48071">
    <property type="entry name" value="SRCR DOMAIN-CONTAINING PROTEIN"/>
    <property type="match status" value="1"/>
</dbReference>
<feature type="region of interest" description="Disordered" evidence="10">
    <location>
        <begin position="159"/>
        <end position="248"/>
    </location>
</feature>
<organism evidence="13 14">
    <name type="scientific">Scophthalmus maximus</name>
    <name type="common">Turbot</name>
    <name type="synonym">Psetta maxima</name>
    <dbReference type="NCBI Taxonomy" id="52904"/>
    <lineage>
        <taxon>Eukaryota</taxon>
        <taxon>Metazoa</taxon>
        <taxon>Chordata</taxon>
        <taxon>Craniata</taxon>
        <taxon>Vertebrata</taxon>
        <taxon>Euteleostomi</taxon>
        <taxon>Actinopterygii</taxon>
        <taxon>Neopterygii</taxon>
        <taxon>Teleostei</taxon>
        <taxon>Neoteleostei</taxon>
        <taxon>Acanthomorphata</taxon>
        <taxon>Carangaria</taxon>
        <taxon>Pleuronectiformes</taxon>
        <taxon>Pleuronectoidei</taxon>
        <taxon>Scophthalmidae</taxon>
        <taxon>Scophthalmus</taxon>
    </lineage>
</organism>
<evidence type="ECO:0000313" key="14">
    <source>
        <dbReference type="Proteomes" id="UP000694558"/>
    </source>
</evidence>
<keyword evidence="3" id="KW-0735">Signal-anchor</keyword>
<evidence type="ECO:0000256" key="1">
    <source>
        <dbReference type="ARBA" id="ARBA00004606"/>
    </source>
</evidence>
<comment type="caution">
    <text evidence="9">Lacks conserved residue(s) required for the propagation of feature annotation.</text>
</comment>
<evidence type="ECO:0000256" key="2">
    <source>
        <dbReference type="ARBA" id="ARBA00022692"/>
    </source>
</evidence>
<dbReference type="SMART" id="SM00202">
    <property type="entry name" value="SR"/>
    <property type="match status" value="1"/>
</dbReference>
<dbReference type="Ensembl" id="ENSSMAT00000029627.2">
    <property type="protein sequence ID" value="ENSSMAP00000029267.1"/>
    <property type="gene ID" value="ENSSMAG00000017871.2"/>
</dbReference>
<sequence>MESSVDRPADQVSYTHSNPLFDMSFSHSELNSFHPNDLKPARPKRQWCFHVIVVYLILQTALNAFLLYKVFTLELSLHPRTEKLVDHRVPQGGAAGEDDIQTLIHNNSQETRTLRGHLWALQSQLNGLCGENGQLDSLRSDLSLLNTSTHSLEGKLTTIGLTPGPPGSPGTNGLPGHPGAPGEKGLKGDSGVAGPPGLKGDMGINGQPGERGDAGQIGLRGPPGLQGEPGNQGPAVKGERGDPGAPGKGLDVVVQVLSNQGPGLLFKPVPPNTRCPSRLEFCVATVKVRLVPGRRRGRVEVRHSGTWGTVCDDSFDTTDGNVICRMLGYQRAISTYTDATGSGDIWLDDLQCLGTESDIFDCPHSGVGNHNCQHTEDAGVECV</sequence>
<evidence type="ECO:0000256" key="11">
    <source>
        <dbReference type="SAM" id="Phobius"/>
    </source>
</evidence>
<dbReference type="PRINTS" id="PR00258">
    <property type="entry name" value="SPERACTRCPTR"/>
</dbReference>
<evidence type="ECO:0000256" key="3">
    <source>
        <dbReference type="ARBA" id="ARBA00022968"/>
    </source>
</evidence>
<evidence type="ECO:0000256" key="9">
    <source>
        <dbReference type="PROSITE-ProRule" id="PRU00196"/>
    </source>
</evidence>
<dbReference type="GO" id="GO:0016020">
    <property type="term" value="C:membrane"/>
    <property type="evidence" value="ECO:0007669"/>
    <property type="project" value="UniProtKB-SubCell"/>
</dbReference>
<keyword evidence="5 11" id="KW-0472">Membrane</keyword>
<dbReference type="Proteomes" id="UP000694558">
    <property type="component" value="Chromosome 14"/>
</dbReference>
<dbReference type="Gene3D" id="3.10.250.10">
    <property type="entry name" value="SRCR-like domain"/>
    <property type="match status" value="1"/>
</dbReference>
<feature type="transmembrane region" description="Helical" evidence="11">
    <location>
        <begin position="47"/>
        <end position="68"/>
    </location>
</feature>
<keyword evidence="4 11" id="KW-1133">Transmembrane helix</keyword>
<feature type="domain" description="SRCR" evidence="12">
    <location>
        <begin position="288"/>
        <end position="383"/>
    </location>
</feature>
<evidence type="ECO:0000256" key="10">
    <source>
        <dbReference type="SAM" id="MobiDB-lite"/>
    </source>
</evidence>
<dbReference type="Pfam" id="PF00530">
    <property type="entry name" value="SRCR"/>
    <property type="match status" value="1"/>
</dbReference>
<comment type="subcellular location">
    <subcellularLocation>
        <location evidence="1">Membrane</location>
        <topology evidence="1">Single-pass type II membrane protein</topology>
    </subcellularLocation>
</comment>
<keyword evidence="8" id="KW-0325">Glycoprotein</keyword>
<feature type="disulfide bond" evidence="9">
    <location>
        <begin position="352"/>
        <end position="362"/>
    </location>
</feature>
<keyword evidence="2 11" id="KW-0812">Transmembrane</keyword>
<reference evidence="13" key="2">
    <citation type="submission" date="2025-08" db="UniProtKB">
        <authorList>
            <consortium name="Ensembl"/>
        </authorList>
    </citation>
    <scope>IDENTIFICATION</scope>
</reference>
<dbReference type="Pfam" id="PF01391">
    <property type="entry name" value="Collagen"/>
    <property type="match status" value="1"/>
</dbReference>
<dbReference type="InterPro" id="IPR008160">
    <property type="entry name" value="Collagen"/>
</dbReference>
<accession>A0A8D3B6I8</accession>
<gene>
    <name evidence="13" type="primary">marco</name>
</gene>
<dbReference type="SUPFAM" id="SSF56487">
    <property type="entry name" value="SRCR-like"/>
    <property type="match status" value="1"/>
</dbReference>
<keyword evidence="6 9" id="KW-1015">Disulfide bond</keyword>
<evidence type="ECO:0000256" key="8">
    <source>
        <dbReference type="ARBA" id="ARBA00023180"/>
    </source>
</evidence>
<protein>
    <recommendedName>
        <fullName evidence="12">SRCR domain-containing protein</fullName>
    </recommendedName>
</protein>